<comment type="caution">
    <text evidence="2">The sequence shown here is derived from an EMBL/GenBank/DDBJ whole genome shotgun (WGS) entry which is preliminary data.</text>
</comment>
<feature type="domain" description="HTH luxR-type" evidence="1">
    <location>
        <begin position="308"/>
        <end position="373"/>
    </location>
</feature>
<dbReference type="SMART" id="SM00421">
    <property type="entry name" value="HTH_LUXR"/>
    <property type="match status" value="1"/>
</dbReference>
<dbReference type="SUPFAM" id="SSF46894">
    <property type="entry name" value="C-terminal effector domain of the bipartite response regulators"/>
    <property type="match status" value="1"/>
</dbReference>
<name>A0A1Z9Z107_9GAMM</name>
<dbReference type="AlphaFoldDB" id="A0A1Z9Z107"/>
<dbReference type="InterPro" id="IPR036388">
    <property type="entry name" value="WH-like_DNA-bd_sf"/>
</dbReference>
<dbReference type="PROSITE" id="PS50043">
    <property type="entry name" value="HTH_LUXR_2"/>
    <property type="match status" value="1"/>
</dbReference>
<proteinExistence type="predicted"/>
<reference evidence="2 3" key="1">
    <citation type="submission" date="2017-05" db="EMBL/GenBank/DDBJ databases">
        <title>Acinetobacter populi ANC 5415 (= PBJ7), whole genome shotgun sequencing project.</title>
        <authorList>
            <person name="Nemec A."/>
            <person name="Radolfova-Krizova L."/>
        </authorList>
    </citation>
    <scope>NUCLEOTIDE SEQUENCE [LARGE SCALE GENOMIC DNA]</scope>
    <source>
        <strain evidence="2 3">PBJ7</strain>
    </source>
</reference>
<dbReference type="InterPro" id="IPR016032">
    <property type="entry name" value="Sig_transdc_resp-reg_C-effctor"/>
</dbReference>
<dbReference type="OrthoDB" id="5560285at2"/>
<evidence type="ECO:0000313" key="3">
    <source>
        <dbReference type="Proteomes" id="UP000196536"/>
    </source>
</evidence>
<organism evidence="2 3">
    <name type="scientific">Acinetobacter populi</name>
    <dbReference type="NCBI Taxonomy" id="1582270"/>
    <lineage>
        <taxon>Bacteria</taxon>
        <taxon>Pseudomonadati</taxon>
        <taxon>Pseudomonadota</taxon>
        <taxon>Gammaproteobacteria</taxon>
        <taxon>Moraxellales</taxon>
        <taxon>Moraxellaceae</taxon>
        <taxon>Acinetobacter</taxon>
    </lineage>
</organism>
<keyword evidence="3" id="KW-1185">Reference proteome</keyword>
<evidence type="ECO:0000313" key="2">
    <source>
        <dbReference type="EMBL" id="OUY08144.1"/>
    </source>
</evidence>
<dbReference type="GO" id="GO:0006355">
    <property type="term" value="P:regulation of DNA-templated transcription"/>
    <property type="evidence" value="ECO:0007669"/>
    <property type="project" value="InterPro"/>
</dbReference>
<accession>A0A1Z9Z107</accession>
<gene>
    <name evidence="2" type="ORF">CAP51_00535</name>
</gene>
<dbReference type="EMBL" id="NEXX01000001">
    <property type="protein sequence ID" value="OUY08144.1"/>
    <property type="molecule type" value="Genomic_DNA"/>
</dbReference>
<dbReference type="RefSeq" id="WP_087618770.1">
    <property type="nucleotide sequence ID" value="NZ_NEXX01000001.1"/>
</dbReference>
<sequence length="380" mass="43313">MSDMLCEKRVLDLQHQLFDAASALLPWKDVILKIQDIFSGSAACFCYEYENNTTQVIAGNCDPYYADLYQHEIVSHNILWRSMQQDKIGTIYTDQMILPKQQFKNSIFYNEWYRPQDEHSALNIKVAENQQGSGYFVINRGGLQPDFDQIDLQKMQYIAPILVQAAKLRQQFGELLLTQKGQNFDHANIGFVLTTAQGKLLYANQLAERFLTLANSPIWIKKGHITTVIAQQQKQLHQFMLNVSRIHHVLVGNQELILSNPLMPLLKFVVSVVPVYDQQTLSLPVNHSVVGIFIRQLGFDQTMSNHLKIQQLLGLSPKEALIASYLLNGQSLKEAAMQEEISITTARTHLARIFRKTNTYNQNQLIALLVQILSLSCFSS</sequence>
<evidence type="ECO:0000259" key="1">
    <source>
        <dbReference type="PROSITE" id="PS50043"/>
    </source>
</evidence>
<dbReference type="Gene3D" id="1.10.10.10">
    <property type="entry name" value="Winged helix-like DNA-binding domain superfamily/Winged helix DNA-binding domain"/>
    <property type="match status" value="1"/>
</dbReference>
<protein>
    <recommendedName>
        <fullName evidence="1">HTH luxR-type domain-containing protein</fullName>
    </recommendedName>
</protein>
<dbReference type="CDD" id="cd06170">
    <property type="entry name" value="LuxR_C_like"/>
    <property type="match status" value="1"/>
</dbReference>
<dbReference type="InterPro" id="IPR000792">
    <property type="entry name" value="Tscrpt_reg_LuxR_C"/>
</dbReference>
<dbReference type="GO" id="GO:0003677">
    <property type="term" value="F:DNA binding"/>
    <property type="evidence" value="ECO:0007669"/>
    <property type="project" value="InterPro"/>
</dbReference>
<dbReference type="Pfam" id="PF00196">
    <property type="entry name" value="GerE"/>
    <property type="match status" value="1"/>
</dbReference>
<dbReference type="Proteomes" id="UP000196536">
    <property type="component" value="Unassembled WGS sequence"/>
</dbReference>